<name>A0A1G2N7B3_9BACT</name>
<evidence type="ECO:0000313" key="3">
    <source>
        <dbReference type="Proteomes" id="UP000176221"/>
    </source>
</evidence>
<sequence>MNTPVALKKIYEKFHHSGRSIARARVPYRDWQIMLFVFVAVSVAFVYFDAKILLGLLTPRKVEQVNSADDFEIPRAETLVNAAKKYDDKKAVFENAKVNSISIPDPSL</sequence>
<reference evidence="2 3" key="1">
    <citation type="journal article" date="2016" name="Nat. Commun.">
        <title>Thousands of microbial genomes shed light on interconnected biogeochemical processes in an aquifer system.</title>
        <authorList>
            <person name="Anantharaman K."/>
            <person name="Brown C.T."/>
            <person name="Hug L.A."/>
            <person name="Sharon I."/>
            <person name="Castelle C.J."/>
            <person name="Probst A.J."/>
            <person name="Thomas B.C."/>
            <person name="Singh A."/>
            <person name="Wilkins M.J."/>
            <person name="Karaoz U."/>
            <person name="Brodie E.L."/>
            <person name="Williams K.H."/>
            <person name="Hubbard S.S."/>
            <person name="Banfield J.F."/>
        </authorList>
    </citation>
    <scope>NUCLEOTIDE SEQUENCE [LARGE SCALE GENOMIC DNA]</scope>
</reference>
<dbReference type="AlphaFoldDB" id="A0A1G2N7B3"/>
<dbReference type="Proteomes" id="UP000176221">
    <property type="component" value="Unassembled WGS sequence"/>
</dbReference>
<feature type="transmembrane region" description="Helical" evidence="1">
    <location>
        <begin position="33"/>
        <end position="54"/>
    </location>
</feature>
<evidence type="ECO:0000256" key="1">
    <source>
        <dbReference type="SAM" id="Phobius"/>
    </source>
</evidence>
<accession>A0A1G2N7B3</accession>
<evidence type="ECO:0000313" key="2">
    <source>
        <dbReference type="EMBL" id="OHA32004.1"/>
    </source>
</evidence>
<keyword evidence="1" id="KW-0812">Transmembrane</keyword>
<comment type="caution">
    <text evidence="2">The sequence shown here is derived from an EMBL/GenBank/DDBJ whole genome shotgun (WGS) entry which is preliminary data.</text>
</comment>
<gene>
    <name evidence="2" type="ORF">A2928_00220</name>
</gene>
<protein>
    <submittedName>
        <fullName evidence="2">Uncharacterized protein</fullName>
    </submittedName>
</protein>
<proteinExistence type="predicted"/>
<keyword evidence="1" id="KW-1133">Transmembrane helix</keyword>
<dbReference type="STRING" id="1802319.A2928_00220"/>
<organism evidence="2 3">
    <name type="scientific">Candidatus Taylorbacteria bacterium RIFCSPLOWO2_01_FULL_45_15b</name>
    <dbReference type="NCBI Taxonomy" id="1802319"/>
    <lineage>
        <taxon>Bacteria</taxon>
        <taxon>Candidatus Tayloriibacteriota</taxon>
    </lineage>
</organism>
<dbReference type="EMBL" id="MHRX01000056">
    <property type="protein sequence ID" value="OHA32004.1"/>
    <property type="molecule type" value="Genomic_DNA"/>
</dbReference>
<keyword evidence="1" id="KW-0472">Membrane</keyword>